<evidence type="ECO:0000256" key="3">
    <source>
        <dbReference type="ARBA" id="ARBA00023015"/>
    </source>
</evidence>
<feature type="modified residue" description="4-aspartylphosphate" evidence="6">
    <location>
        <position position="49"/>
    </location>
</feature>
<dbReference type="Pfam" id="PF00072">
    <property type="entry name" value="Response_reg"/>
    <property type="match status" value="1"/>
</dbReference>
<dbReference type="InterPro" id="IPR001867">
    <property type="entry name" value="OmpR/PhoB-type_DNA-bd"/>
</dbReference>
<name>A0AAE3KCA8_9GAMM</name>
<evidence type="ECO:0000313" key="10">
    <source>
        <dbReference type="EMBL" id="MCP1675546.1"/>
    </source>
</evidence>
<dbReference type="CDD" id="cd17574">
    <property type="entry name" value="REC_OmpR"/>
    <property type="match status" value="1"/>
</dbReference>
<dbReference type="AlphaFoldDB" id="A0AAE3KCA8"/>
<evidence type="ECO:0000256" key="6">
    <source>
        <dbReference type="PROSITE-ProRule" id="PRU00169"/>
    </source>
</evidence>
<feature type="domain" description="OmpR/PhoB-type" evidence="9">
    <location>
        <begin position="123"/>
        <end position="220"/>
    </location>
</feature>
<comment type="caution">
    <text evidence="10">The sequence shown here is derived from an EMBL/GenBank/DDBJ whole genome shotgun (WGS) entry which is preliminary data.</text>
</comment>
<dbReference type="PANTHER" id="PTHR48111:SF22">
    <property type="entry name" value="REGULATOR OF RPOS"/>
    <property type="match status" value="1"/>
</dbReference>
<dbReference type="InterPro" id="IPR016032">
    <property type="entry name" value="Sig_transdc_resp-reg_C-effctor"/>
</dbReference>
<accession>A0AAE3KCA8</accession>
<dbReference type="InterPro" id="IPR039420">
    <property type="entry name" value="WalR-like"/>
</dbReference>
<dbReference type="InterPro" id="IPR001789">
    <property type="entry name" value="Sig_transdc_resp-reg_receiver"/>
</dbReference>
<keyword evidence="5" id="KW-0804">Transcription</keyword>
<organism evidence="10 11">
    <name type="scientific">Natronocella acetinitrilica</name>
    <dbReference type="NCBI Taxonomy" id="414046"/>
    <lineage>
        <taxon>Bacteria</taxon>
        <taxon>Pseudomonadati</taxon>
        <taxon>Pseudomonadota</taxon>
        <taxon>Gammaproteobacteria</taxon>
        <taxon>Chromatiales</taxon>
        <taxon>Ectothiorhodospiraceae</taxon>
        <taxon>Natronocella</taxon>
    </lineage>
</organism>
<keyword evidence="4 7" id="KW-0238">DNA-binding</keyword>
<dbReference type="PANTHER" id="PTHR48111">
    <property type="entry name" value="REGULATOR OF RPOS"/>
    <property type="match status" value="1"/>
</dbReference>
<dbReference type="InterPro" id="IPR036388">
    <property type="entry name" value="WH-like_DNA-bd_sf"/>
</dbReference>
<dbReference type="GO" id="GO:0032993">
    <property type="term" value="C:protein-DNA complex"/>
    <property type="evidence" value="ECO:0007669"/>
    <property type="project" value="TreeGrafter"/>
</dbReference>
<dbReference type="GO" id="GO:0000156">
    <property type="term" value="F:phosphorelay response regulator activity"/>
    <property type="evidence" value="ECO:0007669"/>
    <property type="project" value="TreeGrafter"/>
</dbReference>
<dbReference type="GO" id="GO:0006355">
    <property type="term" value="P:regulation of DNA-templated transcription"/>
    <property type="evidence" value="ECO:0007669"/>
    <property type="project" value="InterPro"/>
</dbReference>
<evidence type="ECO:0000256" key="1">
    <source>
        <dbReference type="ARBA" id="ARBA00022553"/>
    </source>
</evidence>
<keyword evidence="3" id="KW-0805">Transcription regulation</keyword>
<dbReference type="SUPFAM" id="SSF46894">
    <property type="entry name" value="C-terminal effector domain of the bipartite response regulators"/>
    <property type="match status" value="1"/>
</dbReference>
<dbReference type="Pfam" id="PF00486">
    <property type="entry name" value="Trans_reg_C"/>
    <property type="match status" value="1"/>
</dbReference>
<evidence type="ECO:0000259" key="9">
    <source>
        <dbReference type="PROSITE" id="PS51755"/>
    </source>
</evidence>
<dbReference type="Gene3D" id="1.10.10.10">
    <property type="entry name" value="Winged helix-like DNA-binding domain superfamily/Winged helix DNA-binding domain"/>
    <property type="match status" value="1"/>
</dbReference>
<keyword evidence="2" id="KW-0902">Two-component regulatory system</keyword>
<reference evidence="10" key="1">
    <citation type="submission" date="2022-03" db="EMBL/GenBank/DDBJ databases">
        <title>Genomic Encyclopedia of Type Strains, Phase III (KMG-III): the genomes of soil and plant-associated and newly described type strains.</title>
        <authorList>
            <person name="Whitman W."/>
        </authorList>
    </citation>
    <scope>NUCLEOTIDE SEQUENCE</scope>
    <source>
        <strain evidence="10">ANL 6-2</strain>
    </source>
</reference>
<dbReference type="Proteomes" id="UP001205843">
    <property type="component" value="Unassembled WGS sequence"/>
</dbReference>
<evidence type="ECO:0000256" key="5">
    <source>
        <dbReference type="ARBA" id="ARBA00023163"/>
    </source>
</evidence>
<dbReference type="CDD" id="cd00383">
    <property type="entry name" value="trans_reg_C"/>
    <property type="match status" value="1"/>
</dbReference>
<evidence type="ECO:0000256" key="2">
    <source>
        <dbReference type="ARBA" id="ARBA00023012"/>
    </source>
</evidence>
<evidence type="ECO:0000313" key="11">
    <source>
        <dbReference type="Proteomes" id="UP001205843"/>
    </source>
</evidence>
<dbReference type="Gene3D" id="6.10.250.690">
    <property type="match status" value="1"/>
</dbReference>
<dbReference type="GO" id="GO:0005829">
    <property type="term" value="C:cytosol"/>
    <property type="evidence" value="ECO:0007669"/>
    <property type="project" value="TreeGrafter"/>
</dbReference>
<evidence type="ECO:0000256" key="7">
    <source>
        <dbReference type="PROSITE-ProRule" id="PRU01091"/>
    </source>
</evidence>
<dbReference type="PROSITE" id="PS50110">
    <property type="entry name" value="RESPONSE_REGULATORY"/>
    <property type="match status" value="1"/>
</dbReference>
<dbReference type="SMART" id="SM00862">
    <property type="entry name" value="Trans_reg_C"/>
    <property type="match status" value="1"/>
</dbReference>
<feature type="DNA-binding region" description="OmpR/PhoB-type" evidence="7">
    <location>
        <begin position="123"/>
        <end position="220"/>
    </location>
</feature>
<dbReference type="InterPro" id="IPR011006">
    <property type="entry name" value="CheY-like_superfamily"/>
</dbReference>
<proteinExistence type="predicted"/>
<protein>
    <submittedName>
        <fullName evidence="10">DNA-binding response OmpR family regulator</fullName>
    </submittedName>
</protein>
<sequence length="226" mass="24814">MLIIEDNRDLAANLVDYLEAHGHSLDCAADGLSGLHLAVTTHPDVIVLDLGLPGLDGVTVCKRLREEGHATPILMLTARSTVDQRVEGLTIGADDYLVKPVSLRELEARLMALVRRARGGLDKPQLQVADLIVDERTRTASRAGAVLTLTRLDYDILVILMRASPGVVSRREIERQAWPDDPPGSDTLRAHIHRLRRAIDQDAARPLLHTVHGVGYRLFDDAAISK</sequence>
<dbReference type="PROSITE" id="PS51755">
    <property type="entry name" value="OMPR_PHOB"/>
    <property type="match status" value="1"/>
</dbReference>
<dbReference type="EMBL" id="JALJXV010000006">
    <property type="protein sequence ID" value="MCP1675546.1"/>
    <property type="molecule type" value="Genomic_DNA"/>
</dbReference>
<keyword evidence="11" id="KW-1185">Reference proteome</keyword>
<dbReference type="Gene3D" id="3.40.50.2300">
    <property type="match status" value="1"/>
</dbReference>
<feature type="domain" description="Response regulatory" evidence="8">
    <location>
        <begin position="1"/>
        <end position="114"/>
    </location>
</feature>
<evidence type="ECO:0000256" key="4">
    <source>
        <dbReference type="ARBA" id="ARBA00023125"/>
    </source>
</evidence>
<gene>
    <name evidence="10" type="ORF">J2T57_002696</name>
</gene>
<dbReference type="SMART" id="SM00448">
    <property type="entry name" value="REC"/>
    <property type="match status" value="1"/>
</dbReference>
<dbReference type="SUPFAM" id="SSF52172">
    <property type="entry name" value="CheY-like"/>
    <property type="match status" value="1"/>
</dbReference>
<evidence type="ECO:0000259" key="8">
    <source>
        <dbReference type="PROSITE" id="PS50110"/>
    </source>
</evidence>
<keyword evidence="1 6" id="KW-0597">Phosphoprotein</keyword>
<dbReference type="GO" id="GO:0000976">
    <property type="term" value="F:transcription cis-regulatory region binding"/>
    <property type="evidence" value="ECO:0007669"/>
    <property type="project" value="TreeGrafter"/>
</dbReference>